<reference evidence="3" key="1">
    <citation type="submission" date="2013-12" db="EMBL/GenBank/DDBJ databases">
        <title>The Genome Sequence of Aphanomyces astaci APO3.</title>
        <authorList>
            <consortium name="The Broad Institute Genomics Platform"/>
            <person name="Russ C."/>
            <person name="Tyler B."/>
            <person name="van West P."/>
            <person name="Dieguez-Uribeondo J."/>
            <person name="Young S.K."/>
            <person name="Zeng Q."/>
            <person name="Gargeya S."/>
            <person name="Fitzgerald M."/>
            <person name="Abouelleil A."/>
            <person name="Alvarado L."/>
            <person name="Chapman S.B."/>
            <person name="Gainer-Dewar J."/>
            <person name="Goldberg J."/>
            <person name="Griggs A."/>
            <person name="Gujja S."/>
            <person name="Hansen M."/>
            <person name="Howarth C."/>
            <person name="Imamovic A."/>
            <person name="Ireland A."/>
            <person name="Larimer J."/>
            <person name="McCowan C."/>
            <person name="Murphy C."/>
            <person name="Pearson M."/>
            <person name="Poon T.W."/>
            <person name="Priest M."/>
            <person name="Roberts A."/>
            <person name="Saif S."/>
            <person name="Shea T."/>
            <person name="Sykes S."/>
            <person name="Wortman J."/>
            <person name="Nusbaum C."/>
            <person name="Birren B."/>
        </authorList>
    </citation>
    <scope>NUCLEOTIDE SEQUENCE [LARGE SCALE GENOMIC DNA]</scope>
    <source>
        <strain evidence="3">APO3</strain>
    </source>
</reference>
<dbReference type="GeneID" id="20821474"/>
<feature type="region of interest" description="Disordered" evidence="1">
    <location>
        <begin position="22"/>
        <end position="51"/>
    </location>
</feature>
<evidence type="ECO:0000256" key="1">
    <source>
        <dbReference type="SAM" id="MobiDB-lite"/>
    </source>
</evidence>
<protein>
    <recommendedName>
        <fullName evidence="4">PLAC8 family protein</fullName>
    </recommendedName>
</protein>
<feature type="non-terminal residue" evidence="3">
    <location>
        <position position="1"/>
    </location>
</feature>
<dbReference type="RefSeq" id="XP_009846923.1">
    <property type="nucleotide sequence ID" value="XM_009848621.1"/>
</dbReference>
<organism evidence="3">
    <name type="scientific">Aphanomyces astaci</name>
    <name type="common">Crayfish plague agent</name>
    <dbReference type="NCBI Taxonomy" id="112090"/>
    <lineage>
        <taxon>Eukaryota</taxon>
        <taxon>Sar</taxon>
        <taxon>Stramenopiles</taxon>
        <taxon>Oomycota</taxon>
        <taxon>Saprolegniomycetes</taxon>
        <taxon>Saprolegniales</taxon>
        <taxon>Verrucalvaceae</taxon>
        <taxon>Aphanomyces</taxon>
    </lineage>
</organism>
<keyword evidence="2" id="KW-0812">Transmembrane</keyword>
<dbReference type="VEuPathDB" id="FungiDB:H257_19478"/>
<dbReference type="OrthoDB" id="73702at2759"/>
<feature type="transmembrane region" description="Helical" evidence="2">
    <location>
        <begin position="128"/>
        <end position="150"/>
    </location>
</feature>
<evidence type="ECO:0008006" key="4">
    <source>
        <dbReference type="Google" id="ProtNLM"/>
    </source>
</evidence>
<dbReference type="PANTHER" id="PTHR15907">
    <property type="entry name" value="DUF614 FAMILY PROTEIN-RELATED"/>
    <property type="match status" value="1"/>
</dbReference>
<name>W4FA66_APHAT</name>
<dbReference type="EMBL" id="KI913775">
    <property type="protein sequence ID" value="ETV63593.1"/>
    <property type="molecule type" value="Genomic_DNA"/>
</dbReference>
<sequence length="250" mass="27222">TASHPKLALPYHCSILSNTPSHQFTTMSSSPSHPTTTTSTTPRETPGSPANNYVATVDKSVDDHVPTAVQIDVASVPLGATVDDNGLVIGKWKSDIFGCFNDLVPNCLLATFCPCVSLAQTLHRIGMYTFNTVLIVFAGMYLLYLVFYILQCSASSSISFNSMGYPVVSAAATFWWYIALALQIAAFVLFMVIRMRVRKAFQIPGTPLEDCACSFFCSCCVLAQMASHTESFTPNQCTFSPKDTLPGYEF</sequence>
<accession>W4FA66</accession>
<gene>
    <name evidence="3" type="ORF">H257_19478</name>
</gene>
<proteinExistence type="predicted"/>
<feature type="compositionally biased region" description="Low complexity" evidence="1">
    <location>
        <begin position="25"/>
        <end position="49"/>
    </location>
</feature>
<keyword evidence="2" id="KW-1133">Transmembrane helix</keyword>
<dbReference type="InterPro" id="IPR006461">
    <property type="entry name" value="PLAC_motif_containing"/>
</dbReference>
<dbReference type="AlphaFoldDB" id="W4FA66"/>
<dbReference type="Pfam" id="PF04749">
    <property type="entry name" value="PLAC8"/>
    <property type="match status" value="1"/>
</dbReference>
<evidence type="ECO:0000313" key="3">
    <source>
        <dbReference type="EMBL" id="ETV63593.1"/>
    </source>
</evidence>
<keyword evidence="2" id="KW-0472">Membrane</keyword>
<dbReference type="STRING" id="112090.W4FA66"/>
<evidence type="ECO:0000256" key="2">
    <source>
        <dbReference type="SAM" id="Phobius"/>
    </source>
</evidence>
<feature type="transmembrane region" description="Helical" evidence="2">
    <location>
        <begin position="170"/>
        <end position="193"/>
    </location>
</feature>
<dbReference type="NCBIfam" id="TIGR01571">
    <property type="entry name" value="A_thal_Cys_rich"/>
    <property type="match status" value="1"/>
</dbReference>